<accession>A0A644TB35</accession>
<evidence type="ECO:0000313" key="2">
    <source>
        <dbReference type="EMBL" id="MPL63382.1"/>
    </source>
</evidence>
<dbReference type="InterPro" id="IPR050922">
    <property type="entry name" value="LytR/CpsA/Psr_CW_biosynth"/>
</dbReference>
<dbReference type="InterPro" id="IPR004474">
    <property type="entry name" value="LytR_CpsA_psr"/>
</dbReference>
<evidence type="ECO:0000259" key="1">
    <source>
        <dbReference type="Pfam" id="PF03816"/>
    </source>
</evidence>
<dbReference type="Pfam" id="PF03816">
    <property type="entry name" value="LytR_cpsA_psr"/>
    <property type="match status" value="1"/>
</dbReference>
<reference evidence="2" key="1">
    <citation type="submission" date="2019-08" db="EMBL/GenBank/DDBJ databases">
        <authorList>
            <person name="Kucharzyk K."/>
            <person name="Murdoch R.W."/>
            <person name="Higgins S."/>
            <person name="Loffler F."/>
        </authorList>
    </citation>
    <scope>NUCLEOTIDE SEQUENCE</scope>
</reference>
<protein>
    <submittedName>
        <fullName evidence="2">Transcriptional regulator LytR</fullName>
    </submittedName>
</protein>
<dbReference type="Gene3D" id="3.40.630.190">
    <property type="entry name" value="LCP protein"/>
    <property type="match status" value="1"/>
</dbReference>
<dbReference type="NCBIfam" id="TIGR00350">
    <property type="entry name" value="lytR_cpsA_psr"/>
    <property type="match status" value="1"/>
</dbReference>
<gene>
    <name evidence="2" type="primary">lytR_4</name>
    <name evidence="2" type="ORF">SDC9_09009</name>
</gene>
<organism evidence="2">
    <name type="scientific">bioreactor metagenome</name>
    <dbReference type="NCBI Taxonomy" id="1076179"/>
    <lineage>
        <taxon>unclassified sequences</taxon>
        <taxon>metagenomes</taxon>
        <taxon>ecological metagenomes</taxon>
    </lineage>
</organism>
<comment type="caution">
    <text evidence="2">The sequence shown here is derived from an EMBL/GenBank/DDBJ whole genome shotgun (WGS) entry which is preliminary data.</text>
</comment>
<dbReference type="AlphaFoldDB" id="A0A644TB35"/>
<name>A0A644TB35_9ZZZZ</name>
<feature type="domain" description="Cell envelope-related transcriptional attenuator" evidence="1">
    <location>
        <begin position="79"/>
        <end position="226"/>
    </location>
</feature>
<dbReference type="PANTHER" id="PTHR33392">
    <property type="entry name" value="POLYISOPRENYL-TEICHOIC ACID--PEPTIDOGLYCAN TEICHOIC ACID TRANSFERASE TAGU"/>
    <property type="match status" value="1"/>
</dbReference>
<sequence length="321" mass="35965">MRTARRRVRWSRVLLLVIILIMLVGTLAGAAVYTYKTVFKVLPAGTQVGTVEAPDSGRINILLLGLDDGDREHQGSPRRSDTIIVASINTDDGTASLLSIPRDTRVVIPGHKDYDKITHACFYGGPQLAEKTVEGFLQLPIHYYAAVDWQAFIKLVDLVGGVNLYVERDMNYEDPYANLQIHLEQGYQHLDGHEAGEYIRYRSDELGDIGRVQRQQRFIKAFSSEALNIGLILKTPGLVTIIKENVETNIPPLEMVKLAYNVNNFTSGNVHIEMLPGRFSTVGGLSYWNPDADQIAQLVDRMFNSRSATMSSVFDRNKRNN</sequence>
<dbReference type="PANTHER" id="PTHR33392:SF6">
    <property type="entry name" value="POLYISOPRENYL-TEICHOIC ACID--PEPTIDOGLYCAN TEICHOIC ACID TRANSFERASE TAGU"/>
    <property type="match status" value="1"/>
</dbReference>
<dbReference type="EMBL" id="VSSQ01000021">
    <property type="protein sequence ID" value="MPL63382.1"/>
    <property type="molecule type" value="Genomic_DNA"/>
</dbReference>
<proteinExistence type="predicted"/>